<dbReference type="AlphaFoldDB" id="A0A1G7DJY1"/>
<gene>
    <name evidence="2" type="ORF">SAMN04488243_10318</name>
</gene>
<dbReference type="EMBL" id="FNBC01000003">
    <property type="protein sequence ID" value="SDE51854.1"/>
    <property type="molecule type" value="Genomic_DNA"/>
</dbReference>
<evidence type="ECO:0000313" key="2">
    <source>
        <dbReference type="EMBL" id="SDE51854.1"/>
    </source>
</evidence>
<evidence type="ECO:0000313" key="3">
    <source>
        <dbReference type="Proteomes" id="UP000199446"/>
    </source>
</evidence>
<dbReference type="OrthoDB" id="32058at2"/>
<organism evidence="2 3">
    <name type="scientific">Thermus arciformis</name>
    <dbReference type="NCBI Taxonomy" id="482827"/>
    <lineage>
        <taxon>Bacteria</taxon>
        <taxon>Thermotogati</taxon>
        <taxon>Deinococcota</taxon>
        <taxon>Deinococci</taxon>
        <taxon>Thermales</taxon>
        <taxon>Thermaceae</taxon>
        <taxon>Thermus</taxon>
    </lineage>
</organism>
<sequence>MRGLSGFLALLSLALAQTVSLPKPEGPVVEVVASNVNATFKIQGCARDQEGKVVCAVQIQSNARTNQQLTVLHQSVRAISARGFSYPGYLSVEGGQVEASRSVFALPAGNQASGKLIFPQVPREETFFAAIYMGGLEFRGIPVGQAAVPSPAPAQAPSQAQAAQEAEPWKRFAVGPFTFELVGEPYFECCYKVTLIYNVVSSQDARLQMRFNNTRTILEGGFQRTGGEFAVSGGLSDFLAGIPLRVYVHLYVPDVNASKVLYTEFEVFDGKGWQKIVFRNMPFKR</sequence>
<dbReference type="Proteomes" id="UP000199446">
    <property type="component" value="Unassembled WGS sequence"/>
</dbReference>
<reference evidence="3" key="1">
    <citation type="submission" date="2016-10" db="EMBL/GenBank/DDBJ databases">
        <authorList>
            <person name="Varghese N."/>
            <person name="Submissions S."/>
        </authorList>
    </citation>
    <scope>NUCLEOTIDE SEQUENCE [LARGE SCALE GENOMIC DNA]</scope>
    <source>
        <strain evidence="3">CGMCC 1.6992</strain>
    </source>
</reference>
<protein>
    <submittedName>
        <fullName evidence="2">Uncharacterized protein</fullName>
    </submittedName>
</protein>
<keyword evidence="3" id="KW-1185">Reference proteome</keyword>
<evidence type="ECO:0000256" key="1">
    <source>
        <dbReference type="SAM" id="SignalP"/>
    </source>
</evidence>
<accession>A0A1G7DJY1</accession>
<keyword evidence="1" id="KW-0732">Signal</keyword>
<feature type="chain" id="PRO_5011608851" evidence="1">
    <location>
        <begin position="17"/>
        <end position="285"/>
    </location>
</feature>
<proteinExistence type="predicted"/>
<feature type="signal peptide" evidence="1">
    <location>
        <begin position="1"/>
        <end position="16"/>
    </location>
</feature>
<name>A0A1G7DJY1_9DEIN</name>